<dbReference type="Gene3D" id="1.20.120.1080">
    <property type="match status" value="1"/>
</dbReference>
<dbReference type="PANTHER" id="PTHR18934:SF237">
    <property type="entry name" value="ATP-DEPENDENT DNA_RNA HELICASE DHX36"/>
    <property type="match status" value="1"/>
</dbReference>
<dbReference type="SMART" id="SM00490">
    <property type="entry name" value="HELICc"/>
    <property type="match status" value="1"/>
</dbReference>
<feature type="compositionally biased region" description="Basic and acidic residues" evidence="7">
    <location>
        <begin position="914"/>
        <end position="927"/>
    </location>
</feature>
<dbReference type="PROSITE" id="PS51194">
    <property type="entry name" value="HELICASE_CTER"/>
    <property type="match status" value="1"/>
</dbReference>
<accession>A0AAJ6W0W6</accession>
<evidence type="ECO:0000313" key="11">
    <source>
        <dbReference type="RefSeq" id="XP_003748450.1"/>
    </source>
</evidence>
<keyword evidence="5" id="KW-0694">RNA-binding</keyword>
<dbReference type="AlphaFoldDB" id="A0AAJ6W0W6"/>
<evidence type="ECO:0000256" key="2">
    <source>
        <dbReference type="ARBA" id="ARBA00022801"/>
    </source>
</evidence>
<organism evidence="10 11">
    <name type="scientific">Galendromus occidentalis</name>
    <name type="common">western predatory mite</name>
    <dbReference type="NCBI Taxonomy" id="34638"/>
    <lineage>
        <taxon>Eukaryota</taxon>
        <taxon>Metazoa</taxon>
        <taxon>Ecdysozoa</taxon>
        <taxon>Arthropoda</taxon>
        <taxon>Chelicerata</taxon>
        <taxon>Arachnida</taxon>
        <taxon>Acari</taxon>
        <taxon>Parasitiformes</taxon>
        <taxon>Mesostigmata</taxon>
        <taxon>Gamasina</taxon>
        <taxon>Phytoseioidea</taxon>
        <taxon>Phytoseiidae</taxon>
        <taxon>Typhlodrominae</taxon>
        <taxon>Galendromus</taxon>
    </lineage>
</organism>
<dbReference type="GO" id="GO:0005634">
    <property type="term" value="C:nucleus"/>
    <property type="evidence" value="ECO:0007669"/>
    <property type="project" value="TreeGrafter"/>
</dbReference>
<dbReference type="PANTHER" id="PTHR18934">
    <property type="entry name" value="ATP-DEPENDENT RNA HELICASE"/>
    <property type="match status" value="1"/>
</dbReference>
<dbReference type="Pfam" id="PF21010">
    <property type="entry name" value="HA2_C"/>
    <property type="match status" value="1"/>
</dbReference>
<dbReference type="GO" id="GO:0016787">
    <property type="term" value="F:hydrolase activity"/>
    <property type="evidence" value="ECO:0007669"/>
    <property type="project" value="UniProtKB-KW"/>
</dbReference>
<feature type="region of interest" description="Disordered" evidence="7">
    <location>
        <begin position="1"/>
        <end position="49"/>
    </location>
</feature>
<evidence type="ECO:0000313" key="10">
    <source>
        <dbReference type="Proteomes" id="UP000694867"/>
    </source>
</evidence>
<keyword evidence="4" id="KW-0067">ATP-binding</keyword>
<gene>
    <name evidence="11" type="primary">LOC100907909</name>
</gene>
<dbReference type="GO" id="GO:0003723">
    <property type="term" value="F:RNA binding"/>
    <property type="evidence" value="ECO:0007669"/>
    <property type="project" value="UniProtKB-KW"/>
</dbReference>
<dbReference type="Proteomes" id="UP000694867">
    <property type="component" value="Unplaced"/>
</dbReference>
<evidence type="ECO:0000256" key="6">
    <source>
        <dbReference type="ARBA" id="ARBA00060772"/>
    </source>
</evidence>
<dbReference type="FunFam" id="3.40.50.300:FF:000526">
    <property type="entry name" value="DExH-box ATP-dependent RNA helicase DExH3"/>
    <property type="match status" value="1"/>
</dbReference>
<dbReference type="KEGG" id="goe:100907909"/>
<comment type="similarity">
    <text evidence="6">Belongs to the DExH box helicase family.</text>
</comment>
<feature type="region of interest" description="Disordered" evidence="7">
    <location>
        <begin position="913"/>
        <end position="935"/>
    </location>
</feature>
<dbReference type="InterPro" id="IPR001650">
    <property type="entry name" value="Helicase_C-like"/>
</dbReference>
<dbReference type="InterPro" id="IPR007502">
    <property type="entry name" value="Helicase-assoc_dom"/>
</dbReference>
<dbReference type="InterPro" id="IPR027417">
    <property type="entry name" value="P-loop_NTPase"/>
</dbReference>
<dbReference type="CDD" id="cd18791">
    <property type="entry name" value="SF2_C_RHA"/>
    <property type="match status" value="1"/>
</dbReference>
<dbReference type="Pfam" id="PF00271">
    <property type="entry name" value="Helicase_C"/>
    <property type="match status" value="1"/>
</dbReference>
<protein>
    <submittedName>
        <fullName evidence="11">ATP-dependent DNA/RNA helicase DHX36</fullName>
    </submittedName>
</protein>
<proteinExistence type="inferred from homology"/>
<dbReference type="InterPro" id="IPR011545">
    <property type="entry name" value="DEAD/DEAH_box_helicase_dom"/>
</dbReference>
<dbReference type="InterPro" id="IPR014001">
    <property type="entry name" value="Helicase_ATP-bd"/>
</dbReference>
<keyword evidence="1" id="KW-0547">Nucleotide-binding</keyword>
<dbReference type="RefSeq" id="XP_003748450.1">
    <property type="nucleotide sequence ID" value="XM_003748402.2"/>
</dbReference>
<dbReference type="Pfam" id="PF00270">
    <property type="entry name" value="DEAD"/>
    <property type="match status" value="1"/>
</dbReference>
<feature type="compositionally biased region" description="Basic and acidic residues" evidence="7">
    <location>
        <begin position="37"/>
        <end position="47"/>
    </location>
</feature>
<evidence type="ECO:0000256" key="1">
    <source>
        <dbReference type="ARBA" id="ARBA00022741"/>
    </source>
</evidence>
<evidence type="ECO:0000256" key="5">
    <source>
        <dbReference type="ARBA" id="ARBA00022884"/>
    </source>
</evidence>
<dbReference type="SMART" id="SM00487">
    <property type="entry name" value="DEXDc"/>
    <property type="match status" value="1"/>
</dbReference>
<dbReference type="GeneID" id="100907909"/>
<dbReference type="CDD" id="cd17917">
    <property type="entry name" value="DEXHc_RHA-like"/>
    <property type="match status" value="1"/>
</dbReference>
<evidence type="ECO:0000256" key="4">
    <source>
        <dbReference type="ARBA" id="ARBA00022840"/>
    </source>
</evidence>
<reference evidence="11" key="1">
    <citation type="submission" date="2025-08" db="UniProtKB">
        <authorList>
            <consortium name="RefSeq"/>
        </authorList>
    </citation>
    <scope>IDENTIFICATION</scope>
</reference>
<evidence type="ECO:0000256" key="3">
    <source>
        <dbReference type="ARBA" id="ARBA00022806"/>
    </source>
</evidence>
<dbReference type="Gene3D" id="3.40.50.300">
    <property type="entry name" value="P-loop containing nucleotide triphosphate hydrolases"/>
    <property type="match status" value="2"/>
</dbReference>
<dbReference type="SUPFAM" id="SSF52540">
    <property type="entry name" value="P-loop containing nucleoside triphosphate hydrolases"/>
    <property type="match status" value="1"/>
</dbReference>
<dbReference type="GO" id="GO:0004386">
    <property type="term" value="F:helicase activity"/>
    <property type="evidence" value="ECO:0007669"/>
    <property type="project" value="UniProtKB-KW"/>
</dbReference>
<dbReference type="FunFam" id="1.20.120.1080:FF:000002">
    <property type="entry name" value="Putative ATP-dependent RNA helicase DHX36"/>
    <property type="match status" value="1"/>
</dbReference>
<dbReference type="GO" id="GO:0005524">
    <property type="term" value="F:ATP binding"/>
    <property type="evidence" value="ECO:0007669"/>
    <property type="project" value="UniProtKB-KW"/>
</dbReference>
<dbReference type="PROSITE" id="PS51192">
    <property type="entry name" value="HELICASE_ATP_BIND_1"/>
    <property type="match status" value="1"/>
</dbReference>
<keyword evidence="10" id="KW-1185">Reference proteome</keyword>
<evidence type="ECO:0000256" key="7">
    <source>
        <dbReference type="SAM" id="MobiDB-lite"/>
    </source>
</evidence>
<evidence type="ECO:0000259" key="9">
    <source>
        <dbReference type="PROSITE" id="PS51194"/>
    </source>
</evidence>
<dbReference type="SMART" id="SM00847">
    <property type="entry name" value="HA2"/>
    <property type="match status" value="1"/>
</dbReference>
<sequence>MIRRSAPAVTAGMSARLPWRRPRGVSVGSDGHAGGDQTRHEGTSDLKHPKHLKGREIGLWYAQRDKSGNDLHRRNRQKREFVYLNSVSFDDSLARLFDPCLGCLEAEMQQRKQAPGRPSSRWLVCGSLSNGPRKLPVVPDYIKASRVKLPVFKARAEVLRTISENQVTIISGETGSGKTTQVPQFILDQFLEDETRKSCFIACTQPRRISAISVAERVAEERGELIGENSVGYKIRLESKEPRGSSGKILFCTTGIILQFLQSDPLLGNITHLIVDEVHERSIDSDLLLAVLRQNILPKRPDLKVICMSATLDSSTFVGYFGEACRSVSVDGKLFPIQERFLEEFLETLPYHPPPSYLDKKALRERTERADRLRKYGYKEPQVFALSKISAAKVDCSLVVACVQHICATKGDGAILVFMPGWEGISEVCRKLSECPAINRGNPIILPLHSMLPTEDQRRVFDVPPEGVRKIIVSTIISETSVTIEDVVFVVDSGKTKIKTIDVGKDNLNCLSEQWISKANARQRLGRAGRVRAGECYKLYTKMDYENMEQYQQPEMVRSSLENLILYVKELELGEPEEFLPQCISPPSSEAIANSKQFLIQLKALDKHSKVTALGKYLASLPTEPRLGKMLLLGKLFGCEDAVTSICAALDFKEPFVTPLGKRQNVDAVRSKFADGSRSDHVMVANAIQYALDRGEAHYRDKFLSFLTMRMLKNLRKQYKQHLKEQKLSGAHPNFSLETLRAVICGGLYPGIAMARCPATNSKCRYPTGGSVRLARTLFSKSESRICFHSKSVLSRETESNTLFFAYFLKQRGDNGVALFDATAVHPLSLLIFAAECEYDIADKLFTVNNWMRIHSEPEAARLIKRLRAAFDHVLDCFLRHKHSDIHRDLIDLLNRAFDQEWCKVVPLRQKVTPRSDSEQEEFYRTSDDDDDEDW</sequence>
<keyword evidence="3 11" id="KW-0347">Helicase</keyword>
<evidence type="ECO:0000259" key="8">
    <source>
        <dbReference type="PROSITE" id="PS51192"/>
    </source>
</evidence>
<feature type="domain" description="Helicase C-terminal" evidence="9">
    <location>
        <begin position="401"/>
        <end position="572"/>
    </location>
</feature>
<keyword evidence="2" id="KW-0378">Hydrolase</keyword>
<name>A0AAJ6W0W6_9ACAR</name>
<feature type="domain" description="Helicase ATP-binding" evidence="8">
    <location>
        <begin position="159"/>
        <end position="330"/>
    </location>
</feature>